<dbReference type="Proteomes" id="UP000621859">
    <property type="component" value="Unassembled WGS sequence"/>
</dbReference>
<reference evidence="2" key="1">
    <citation type="journal article" date="2019" name="Int. J. Syst. Evol. Microbiol.">
        <title>The Global Catalogue of Microorganisms (GCM) 10K type strain sequencing project: providing services to taxonomists for standard genome sequencing and annotation.</title>
        <authorList>
            <consortium name="The Broad Institute Genomics Platform"/>
            <consortium name="The Broad Institute Genome Sequencing Center for Infectious Disease"/>
            <person name="Wu L."/>
            <person name="Ma J."/>
        </authorList>
    </citation>
    <scope>NUCLEOTIDE SEQUENCE [LARGE SCALE GENOMIC DNA]</scope>
    <source>
        <strain evidence="2">CGMCC 1.8860</strain>
    </source>
</reference>
<evidence type="ECO:0000313" key="2">
    <source>
        <dbReference type="Proteomes" id="UP000621859"/>
    </source>
</evidence>
<name>A0ABQ2PLX8_9NEIS</name>
<protein>
    <submittedName>
        <fullName evidence="1">Uncharacterized protein</fullName>
    </submittedName>
</protein>
<evidence type="ECO:0000313" key="1">
    <source>
        <dbReference type="EMBL" id="GGP26607.1"/>
    </source>
</evidence>
<accession>A0ABQ2PLX8</accession>
<keyword evidence="2" id="KW-1185">Reference proteome</keyword>
<gene>
    <name evidence="1" type="ORF">GCM10010971_24260</name>
</gene>
<organism evidence="1 2">
    <name type="scientific">Silvimonas amylolytica</name>
    <dbReference type="NCBI Taxonomy" id="449663"/>
    <lineage>
        <taxon>Bacteria</taxon>
        <taxon>Pseudomonadati</taxon>
        <taxon>Pseudomonadota</taxon>
        <taxon>Betaproteobacteria</taxon>
        <taxon>Neisseriales</taxon>
        <taxon>Chitinibacteraceae</taxon>
        <taxon>Silvimonas</taxon>
    </lineage>
</organism>
<proteinExistence type="predicted"/>
<sequence length="86" mass="9588">MTPAGFPLPAHDVAGLPLDRGTLVRIVSVHSFISRLSQEEARRLQSLVGQLRNIVAFDKFGFAWLSFDPHQPQSDFCVFPQELALP</sequence>
<comment type="caution">
    <text evidence="1">The sequence shown here is derived from an EMBL/GenBank/DDBJ whole genome shotgun (WGS) entry which is preliminary data.</text>
</comment>
<dbReference type="EMBL" id="BMLY01000003">
    <property type="protein sequence ID" value="GGP26607.1"/>
    <property type="molecule type" value="Genomic_DNA"/>
</dbReference>
<dbReference type="RefSeq" id="WP_188693834.1">
    <property type="nucleotide sequence ID" value="NZ_BMLY01000003.1"/>
</dbReference>